<feature type="region of interest" description="Disordered" evidence="1">
    <location>
        <begin position="1"/>
        <end position="30"/>
    </location>
</feature>
<sequence length="369" mass="40506">MDTLVASSSDPDLLSTERYPFSSARSNHKSLRRRTLNHRVRLAAKRYAAEHPAEQDVCQAIGLPCSHNQPSYDLVFGPESSQHRRPQGSGGRRLHLEQSLARHERAVSAAAHGLSAAPRSHHNRKSANLQDDSIALARSSARLPCDRHRSLQRTPSLEREDAFCDASTFRQRATQIGRLPSGPMDEDTQVAELYRMGLLYDDADKARNDSASFGLNNIHHDVPIYSIRPARRSQKHGKSKGYGKDAPLNLDLSFADLGKDGDLAQYLSASADSTDAGSWPIQHSAPTHASGEEAAPLRVVYELETSQPSFDVDTSQPPDLVTDILSEYDYFSDSELDDTGDVPSQREVHDESPAATSSSGVWVLLGDDS</sequence>
<evidence type="ECO:0000256" key="1">
    <source>
        <dbReference type="SAM" id="MobiDB-lite"/>
    </source>
</evidence>
<dbReference type="Proteomes" id="UP000616885">
    <property type="component" value="Unassembled WGS sequence"/>
</dbReference>
<feature type="compositionally biased region" description="Low complexity" evidence="1">
    <location>
        <begin position="108"/>
        <end position="118"/>
    </location>
</feature>
<dbReference type="EMBL" id="JADCTT010000003">
    <property type="protein sequence ID" value="KAF9754461.1"/>
    <property type="molecule type" value="Genomic_DNA"/>
</dbReference>
<gene>
    <name evidence="2" type="ORF">IM811_009902</name>
</gene>
<name>A0A8H7NF00_BIOOC</name>
<evidence type="ECO:0000313" key="2">
    <source>
        <dbReference type="EMBL" id="KAF9754461.1"/>
    </source>
</evidence>
<evidence type="ECO:0000313" key="3">
    <source>
        <dbReference type="Proteomes" id="UP000616885"/>
    </source>
</evidence>
<feature type="region of interest" description="Disordered" evidence="1">
    <location>
        <begin position="108"/>
        <end position="131"/>
    </location>
</feature>
<feature type="region of interest" description="Disordered" evidence="1">
    <location>
        <begin position="332"/>
        <end position="369"/>
    </location>
</feature>
<comment type="caution">
    <text evidence="2">The sequence shown here is derived from an EMBL/GenBank/DDBJ whole genome shotgun (WGS) entry which is preliminary data.</text>
</comment>
<feature type="region of interest" description="Disordered" evidence="1">
    <location>
        <begin position="73"/>
        <end position="95"/>
    </location>
</feature>
<proteinExistence type="predicted"/>
<reference evidence="2" key="1">
    <citation type="submission" date="2020-10" db="EMBL/GenBank/DDBJ databases">
        <title>High-Quality Genome Resource of Clonostachys rosea strain S41 by Oxford Nanopore Long-Read Sequencing.</title>
        <authorList>
            <person name="Wang H."/>
        </authorList>
    </citation>
    <scope>NUCLEOTIDE SEQUENCE</scope>
    <source>
        <strain evidence="2">S41</strain>
    </source>
</reference>
<feature type="compositionally biased region" description="Polar residues" evidence="1">
    <location>
        <begin position="1"/>
        <end position="10"/>
    </location>
</feature>
<organism evidence="2 3">
    <name type="scientific">Bionectria ochroleuca</name>
    <name type="common">Gliocladium roseum</name>
    <dbReference type="NCBI Taxonomy" id="29856"/>
    <lineage>
        <taxon>Eukaryota</taxon>
        <taxon>Fungi</taxon>
        <taxon>Dikarya</taxon>
        <taxon>Ascomycota</taxon>
        <taxon>Pezizomycotina</taxon>
        <taxon>Sordariomycetes</taxon>
        <taxon>Hypocreomycetidae</taxon>
        <taxon>Hypocreales</taxon>
        <taxon>Bionectriaceae</taxon>
        <taxon>Clonostachys</taxon>
    </lineage>
</organism>
<accession>A0A8H7NF00</accession>
<dbReference type="AlphaFoldDB" id="A0A8H7NF00"/>
<protein>
    <submittedName>
        <fullName evidence="2">Uncharacterized protein</fullName>
    </submittedName>
</protein>